<dbReference type="CDD" id="cd07302">
    <property type="entry name" value="CHD"/>
    <property type="match status" value="1"/>
</dbReference>
<keyword evidence="1" id="KW-0175">Coiled coil</keyword>
<organism evidence="5 6">
    <name type="scientific">Candidatus Ozemobacter sibiricus</name>
    <dbReference type="NCBI Taxonomy" id="2268124"/>
    <lineage>
        <taxon>Bacteria</taxon>
        <taxon>Candidatus Ozemobacteria</taxon>
        <taxon>Candidatus Ozemobacterales</taxon>
        <taxon>Candidatus Ozemobacteraceae</taxon>
        <taxon>Candidatus Ozemobacter</taxon>
    </lineage>
</organism>
<dbReference type="InterPro" id="IPR003018">
    <property type="entry name" value="GAF"/>
</dbReference>
<proteinExistence type="predicted"/>
<dbReference type="PANTHER" id="PTHR43081">
    <property type="entry name" value="ADENYLATE CYCLASE, TERMINAL-DIFFERENTIATION SPECIFIC-RELATED"/>
    <property type="match status" value="1"/>
</dbReference>
<dbReference type="Pfam" id="PF00211">
    <property type="entry name" value="Guanylate_cyc"/>
    <property type="match status" value="1"/>
</dbReference>
<evidence type="ECO:0000256" key="3">
    <source>
        <dbReference type="SAM" id="Phobius"/>
    </source>
</evidence>
<dbReference type="Proteomes" id="UP000252355">
    <property type="component" value="Unassembled WGS sequence"/>
</dbReference>
<dbReference type="InterPro" id="IPR050697">
    <property type="entry name" value="Adenylyl/Guanylyl_Cyclase_3/4"/>
</dbReference>
<evidence type="ECO:0000313" key="6">
    <source>
        <dbReference type="Proteomes" id="UP000252355"/>
    </source>
</evidence>
<dbReference type="Gene3D" id="3.30.70.1230">
    <property type="entry name" value="Nucleotide cyclase"/>
    <property type="match status" value="1"/>
</dbReference>
<feature type="region of interest" description="Disordered" evidence="2">
    <location>
        <begin position="536"/>
        <end position="574"/>
    </location>
</feature>
<dbReference type="AlphaFoldDB" id="A0A367ZF17"/>
<keyword evidence="3" id="KW-1133">Transmembrane helix</keyword>
<dbReference type="Gene3D" id="3.30.450.40">
    <property type="match status" value="1"/>
</dbReference>
<dbReference type="SUPFAM" id="SSF55073">
    <property type="entry name" value="Nucleotide cyclase"/>
    <property type="match status" value="1"/>
</dbReference>
<dbReference type="InterPro" id="IPR029016">
    <property type="entry name" value="GAF-like_dom_sf"/>
</dbReference>
<evidence type="ECO:0000259" key="4">
    <source>
        <dbReference type="PROSITE" id="PS50125"/>
    </source>
</evidence>
<gene>
    <name evidence="5" type="ORF">OZSIB_3302</name>
</gene>
<evidence type="ECO:0000256" key="1">
    <source>
        <dbReference type="SAM" id="Coils"/>
    </source>
</evidence>
<feature type="compositionally biased region" description="Basic and acidic residues" evidence="2">
    <location>
        <begin position="565"/>
        <end position="574"/>
    </location>
</feature>
<sequence length="574" mass="64132">MPSPFDCRPFFRLGRSARGGLLLLGLFLEAIGATAARAEGLEFVYPSSPFPWFVAEVLGVLLLVAVAILLYLLRYILGDKQIRLGADLQKSLEKSYLERQREEFKKKSEALNERIRAVRNQLSTLFTKVKNLSTTLDPEQLFQNINDMLVQEVGVSKFILFLHDREKQELYPCRWQGFPDSIKGTLIIPLHQPHFLTFAFQRRRPVYRLAATDDLETRPLIDLPPLPGTLLALPIHTQTESLGVIHLEAFQGERQEIDEADLRFLTSLGSFMGMALANANILLQTRDELTSTRQLTEQQLQEKKRLKEIFSRYTSPELVETIMKNPGSIRMGGTTKTATILFSDIAGFTRFSSRLTPEQVVHAINEYLSRMTEIVLDNNGEIDKFIGDAVMARFGVLADLPLPGLSAVRAALAMLEEVRHLQARWAQEGREGFSIRIGIATGPVLAGNIGSERRSEFTVMGTTVNLASRLEALNKELKSSLLIDEPTYEQISNEVRAVPRENVAIRGLEGTMRVYEVLGYREEAGVRGRGKIIRMKDKMAAGRSGQPPAEPLPAEPVSDATPEPVQDHRPGGGS</sequence>
<feature type="domain" description="Guanylate cyclase" evidence="4">
    <location>
        <begin position="339"/>
        <end position="471"/>
    </location>
</feature>
<evidence type="ECO:0000313" key="5">
    <source>
        <dbReference type="EMBL" id="RCK76710.1"/>
    </source>
</evidence>
<protein>
    <submittedName>
        <fullName evidence="5">Adenylate cyclase</fullName>
    </submittedName>
</protein>
<name>A0A367ZF17_9BACT</name>
<dbReference type="Pfam" id="PF13185">
    <property type="entry name" value="GAF_2"/>
    <property type="match status" value="1"/>
</dbReference>
<dbReference type="SMART" id="SM00065">
    <property type="entry name" value="GAF"/>
    <property type="match status" value="1"/>
</dbReference>
<dbReference type="PROSITE" id="PS50125">
    <property type="entry name" value="GUANYLATE_CYCLASE_2"/>
    <property type="match status" value="1"/>
</dbReference>
<accession>A0A367ZF17</accession>
<dbReference type="PANTHER" id="PTHR43081:SF1">
    <property type="entry name" value="ADENYLATE CYCLASE, TERMINAL-DIFFERENTIATION SPECIFIC"/>
    <property type="match status" value="1"/>
</dbReference>
<dbReference type="GO" id="GO:0035556">
    <property type="term" value="P:intracellular signal transduction"/>
    <property type="evidence" value="ECO:0007669"/>
    <property type="project" value="InterPro"/>
</dbReference>
<dbReference type="SUPFAM" id="SSF55781">
    <property type="entry name" value="GAF domain-like"/>
    <property type="match status" value="1"/>
</dbReference>
<evidence type="ECO:0000256" key="2">
    <source>
        <dbReference type="SAM" id="MobiDB-lite"/>
    </source>
</evidence>
<feature type="transmembrane region" description="Helical" evidence="3">
    <location>
        <begin position="50"/>
        <end position="73"/>
    </location>
</feature>
<keyword evidence="3" id="KW-0812">Transmembrane</keyword>
<keyword evidence="3" id="KW-0472">Membrane</keyword>
<dbReference type="GO" id="GO:0004016">
    <property type="term" value="F:adenylate cyclase activity"/>
    <property type="evidence" value="ECO:0007669"/>
    <property type="project" value="UniProtKB-ARBA"/>
</dbReference>
<comment type="caution">
    <text evidence="5">The sequence shown here is derived from an EMBL/GenBank/DDBJ whole genome shotgun (WGS) entry which is preliminary data.</text>
</comment>
<dbReference type="InterPro" id="IPR029787">
    <property type="entry name" value="Nucleotide_cyclase"/>
</dbReference>
<dbReference type="InterPro" id="IPR001054">
    <property type="entry name" value="A/G_cyclase"/>
</dbReference>
<dbReference type="EMBL" id="QOQW01000035">
    <property type="protein sequence ID" value="RCK76710.1"/>
    <property type="molecule type" value="Genomic_DNA"/>
</dbReference>
<dbReference type="SMART" id="SM00044">
    <property type="entry name" value="CYCc"/>
    <property type="match status" value="1"/>
</dbReference>
<feature type="coiled-coil region" evidence="1">
    <location>
        <begin position="94"/>
        <end position="121"/>
    </location>
</feature>
<dbReference type="GO" id="GO:0006171">
    <property type="term" value="P:cAMP biosynthetic process"/>
    <property type="evidence" value="ECO:0007669"/>
    <property type="project" value="TreeGrafter"/>
</dbReference>
<reference evidence="5 6" key="1">
    <citation type="submission" date="2018-05" db="EMBL/GenBank/DDBJ databases">
        <title>A metagenomic window into the 2 km-deep terrestrial subsurface aquifer revealed taxonomically and functionally diverse microbial community comprising novel uncultured bacterial lineages.</title>
        <authorList>
            <person name="Kadnikov V.V."/>
            <person name="Mardanov A.V."/>
            <person name="Beletsky A.V."/>
            <person name="Banks D."/>
            <person name="Pimenov N.V."/>
            <person name="Frank Y.A."/>
            <person name="Karnachuk O.V."/>
            <person name="Ravin N.V."/>
        </authorList>
    </citation>
    <scope>NUCLEOTIDE SEQUENCE [LARGE SCALE GENOMIC DNA]</scope>
    <source>
        <strain evidence="5">BY5</strain>
    </source>
</reference>